<proteinExistence type="predicted"/>
<dbReference type="eggNOG" id="KOG1515">
    <property type="taxonomic scope" value="Eukaryota"/>
</dbReference>
<dbReference type="InterPro" id="IPR029058">
    <property type="entry name" value="AB_hydrolase_fold"/>
</dbReference>
<reference evidence="3 4" key="1">
    <citation type="journal article" date="2012" name="Science">
        <title>The Paleozoic origin of enzymatic lignin decomposition reconstructed from 31 fungal genomes.</title>
        <authorList>
            <person name="Floudas D."/>
            <person name="Binder M."/>
            <person name="Riley R."/>
            <person name="Barry K."/>
            <person name="Blanchette R.A."/>
            <person name="Henrissat B."/>
            <person name="Martinez A.T."/>
            <person name="Otillar R."/>
            <person name="Spatafora J.W."/>
            <person name="Yadav J.S."/>
            <person name="Aerts A."/>
            <person name="Benoit I."/>
            <person name="Boyd A."/>
            <person name="Carlson A."/>
            <person name="Copeland A."/>
            <person name="Coutinho P.M."/>
            <person name="de Vries R.P."/>
            <person name="Ferreira P."/>
            <person name="Findley K."/>
            <person name="Foster B."/>
            <person name="Gaskell J."/>
            <person name="Glotzer D."/>
            <person name="Gorecki P."/>
            <person name="Heitman J."/>
            <person name="Hesse C."/>
            <person name="Hori C."/>
            <person name="Igarashi K."/>
            <person name="Jurgens J.A."/>
            <person name="Kallen N."/>
            <person name="Kersten P."/>
            <person name="Kohler A."/>
            <person name="Kuees U."/>
            <person name="Kumar T.K.A."/>
            <person name="Kuo A."/>
            <person name="LaButti K."/>
            <person name="Larrondo L.F."/>
            <person name="Lindquist E."/>
            <person name="Ling A."/>
            <person name="Lombard V."/>
            <person name="Lucas S."/>
            <person name="Lundell T."/>
            <person name="Martin R."/>
            <person name="McLaughlin D.J."/>
            <person name="Morgenstern I."/>
            <person name="Morin E."/>
            <person name="Murat C."/>
            <person name="Nagy L.G."/>
            <person name="Nolan M."/>
            <person name="Ohm R.A."/>
            <person name="Patyshakuliyeva A."/>
            <person name="Rokas A."/>
            <person name="Ruiz-Duenas F.J."/>
            <person name="Sabat G."/>
            <person name="Salamov A."/>
            <person name="Samejima M."/>
            <person name="Schmutz J."/>
            <person name="Slot J.C."/>
            <person name="St John F."/>
            <person name="Stenlid J."/>
            <person name="Sun H."/>
            <person name="Sun S."/>
            <person name="Syed K."/>
            <person name="Tsang A."/>
            <person name="Wiebenga A."/>
            <person name="Young D."/>
            <person name="Pisabarro A."/>
            <person name="Eastwood D.C."/>
            <person name="Martin F."/>
            <person name="Cullen D."/>
            <person name="Grigoriev I.V."/>
            <person name="Hibbett D.S."/>
        </authorList>
    </citation>
    <scope>NUCLEOTIDE SEQUENCE [LARGE SCALE GENOMIC DNA]</scope>
    <source>
        <strain evidence="3 4">ATCC 11539</strain>
    </source>
</reference>
<dbReference type="SUPFAM" id="SSF53474">
    <property type="entry name" value="alpha/beta-Hydrolases"/>
    <property type="match status" value="1"/>
</dbReference>
<dbReference type="RefSeq" id="XP_007864691.1">
    <property type="nucleotide sequence ID" value="XM_007866500.1"/>
</dbReference>
<feature type="domain" description="Alpha/beta hydrolase fold-3" evidence="2">
    <location>
        <begin position="74"/>
        <end position="168"/>
    </location>
</feature>
<name>S7RWD7_GLOTA</name>
<keyword evidence="4" id="KW-1185">Reference proteome</keyword>
<dbReference type="KEGG" id="gtr:GLOTRDRAFT_137898"/>
<dbReference type="Gene3D" id="3.40.50.1820">
    <property type="entry name" value="alpha/beta hydrolase"/>
    <property type="match status" value="1"/>
</dbReference>
<dbReference type="InterPro" id="IPR050300">
    <property type="entry name" value="GDXG_lipolytic_enzyme"/>
</dbReference>
<evidence type="ECO:0000313" key="3">
    <source>
        <dbReference type="EMBL" id="EPQ57629.1"/>
    </source>
</evidence>
<organism evidence="3 4">
    <name type="scientific">Gloeophyllum trabeum (strain ATCC 11539 / FP-39264 / Madison 617)</name>
    <name type="common">Brown rot fungus</name>
    <dbReference type="NCBI Taxonomy" id="670483"/>
    <lineage>
        <taxon>Eukaryota</taxon>
        <taxon>Fungi</taxon>
        <taxon>Dikarya</taxon>
        <taxon>Basidiomycota</taxon>
        <taxon>Agaricomycotina</taxon>
        <taxon>Agaricomycetes</taxon>
        <taxon>Gloeophyllales</taxon>
        <taxon>Gloeophyllaceae</taxon>
        <taxon>Gloeophyllum</taxon>
    </lineage>
</organism>
<dbReference type="HOGENOM" id="CLU_1590347_0_0_1"/>
<dbReference type="AlphaFoldDB" id="S7RWD7"/>
<keyword evidence="1" id="KW-0378">Hydrolase</keyword>
<dbReference type="Proteomes" id="UP000030669">
    <property type="component" value="Unassembled WGS sequence"/>
</dbReference>
<accession>S7RWD7</accession>
<gene>
    <name evidence="3" type="ORF">GLOTRDRAFT_137898</name>
</gene>
<dbReference type="EMBL" id="KB469299">
    <property type="protein sequence ID" value="EPQ57629.1"/>
    <property type="molecule type" value="Genomic_DNA"/>
</dbReference>
<dbReference type="PANTHER" id="PTHR48081">
    <property type="entry name" value="AB HYDROLASE SUPERFAMILY PROTEIN C4A8.06C"/>
    <property type="match status" value="1"/>
</dbReference>
<protein>
    <recommendedName>
        <fullName evidence="2">Alpha/beta hydrolase fold-3 domain-containing protein</fullName>
    </recommendedName>
</protein>
<dbReference type="PANTHER" id="PTHR48081:SF26">
    <property type="entry name" value="ALPHA_BETA HYDROLASE FOLD-3 DOMAIN-CONTAINING PROTEIN"/>
    <property type="match status" value="1"/>
</dbReference>
<dbReference type="InterPro" id="IPR013094">
    <property type="entry name" value="AB_hydrolase_3"/>
</dbReference>
<dbReference type="Pfam" id="PF07859">
    <property type="entry name" value="Abhydrolase_3"/>
    <property type="match status" value="1"/>
</dbReference>
<dbReference type="GO" id="GO:0016787">
    <property type="term" value="F:hydrolase activity"/>
    <property type="evidence" value="ECO:0007669"/>
    <property type="project" value="UniProtKB-KW"/>
</dbReference>
<feature type="non-terminal residue" evidence="3">
    <location>
        <position position="168"/>
    </location>
</feature>
<dbReference type="OrthoDB" id="2152029at2759"/>
<sequence length="168" mass="17535">MGAGGPSADCYALVADAKGNWVEPVPENFIVGGICSMAVAAGLHPVRLPGYWLDRDGSDIPAGTPAASGEKVIYHLHGGGYVAHSANPSDPTANIGRGLMKHCAAVRRVFSIEYRLSSVTEGRYCNPFPAALIDALTGYHYLVNTLGFRAEDVILEGDSAGGHLALAL</sequence>
<dbReference type="OMA" id="THEPRYT"/>
<evidence type="ECO:0000256" key="1">
    <source>
        <dbReference type="ARBA" id="ARBA00022801"/>
    </source>
</evidence>
<evidence type="ECO:0000259" key="2">
    <source>
        <dbReference type="Pfam" id="PF07859"/>
    </source>
</evidence>
<dbReference type="GeneID" id="19303853"/>
<evidence type="ECO:0000313" key="4">
    <source>
        <dbReference type="Proteomes" id="UP000030669"/>
    </source>
</evidence>